<evidence type="ECO:0008006" key="3">
    <source>
        <dbReference type="Google" id="ProtNLM"/>
    </source>
</evidence>
<dbReference type="EMBL" id="CABVII010000023">
    <property type="protein sequence ID" value="VVP35541.1"/>
    <property type="molecule type" value="Genomic_DNA"/>
</dbReference>
<evidence type="ECO:0000313" key="2">
    <source>
        <dbReference type="Proteomes" id="UP000385207"/>
    </source>
</evidence>
<dbReference type="Gene3D" id="3.40.50.150">
    <property type="entry name" value="Vaccinia Virus protein VP39"/>
    <property type="match status" value="1"/>
</dbReference>
<organism evidence="1 2">
    <name type="scientific">Pseudomonas fluorescens</name>
    <dbReference type="NCBI Taxonomy" id="294"/>
    <lineage>
        <taxon>Bacteria</taxon>
        <taxon>Pseudomonadati</taxon>
        <taxon>Pseudomonadota</taxon>
        <taxon>Gammaproteobacteria</taxon>
        <taxon>Pseudomonadales</taxon>
        <taxon>Pseudomonadaceae</taxon>
        <taxon>Pseudomonas</taxon>
    </lineage>
</organism>
<evidence type="ECO:0000313" key="1">
    <source>
        <dbReference type="EMBL" id="VVP35541.1"/>
    </source>
</evidence>
<dbReference type="AlphaFoldDB" id="A0A5E6VS81"/>
<dbReference type="OrthoDB" id="9811915at2"/>
<gene>
    <name evidence="1" type="ORF">PS862_04599</name>
</gene>
<dbReference type="RefSeq" id="WP_150747389.1">
    <property type="nucleotide sequence ID" value="NZ_CABVHE010000048.1"/>
</dbReference>
<protein>
    <recommendedName>
        <fullName evidence="3">Methyltransferase domain-containing protein</fullName>
    </recommendedName>
</protein>
<dbReference type="SUPFAM" id="SSF53335">
    <property type="entry name" value="S-adenosyl-L-methionine-dependent methyltransferases"/>
    <property type="match status" value="1"/>
</dbReference>
<dbReference type="Proteomes" id="UP000385207">
    <property type="component" value="Unassembled WGS sequence"/>
</dbReference>
<name>A0A5E6VS81_PSEFL</name>
<sequence>MLAIEEFLGVCLREIEHGDIHLGVTSLSEGLTEYRLKLSDSDWSTQVLAACKNHPLATLLQEDPYTRRAIEKPRGYSGDAVMMDYVYFQKPPIDCSEQGKRIFLAVTASPNGASVRWRREHIASLIDAEALRRSNFSVLSVACGHCREYLLLKSETRNKLKRFLALDQDAESINVISDNLNITPLCMSAKNLADDQSLQGFDLVYSAGLFDYLSDKSAIALSNILLDRAASGGTVLIANFTPDNWGRGYMDAFMNWQLILRTKDDMRRLIPNARVASSYLYYDPYRNVIYLKMTKA</sequence>
<accession>A0A5E6VS81</accession>
<reference evidence="1 2" key="1">
    <citation type="submission" date="2019-09" db="EMBL/GenBank/DDBJ databases">
        <authorList>
            <person name="Chandra G."/>
            <person name="Truman W A."/>
        </authorList>
    </citation>
    <scope>NUCLEOTIDE SEQUENCE [LARGE SCALE GENOMIC DNA]</scope>
    <source>
        <strain evidence="1">PS862</strain>
    </source>
</reference>
<dbReference type="InterPro" id="IPR029063">
    <property type="entry name" value="SAM-dependent_MTases_sf"/>
</dbReference>
<proteinExistence type="predicted"/>